<dbReference type="PANTHER" id="PTHR14237:SF19">
    <property type="entry name" value="MITOCHONDRIAL AMIDOXIME REDUCING COMPONENT 1"/>
    <property type="match status" value="1"/>
</dbReference>
<evidence type="ECO:0008006" key="5">
    <source>
        <dbReference type="Google" id="ProtNLM"/>
    </source>
</evidence>
<evidence type="ECO:0000313" key="4">
    <source>
        <dbReference type="Proteomes" id="UP000078225"/>
    </source>
</evidence>
<proteinExistence type="predicted"/>
<reference evidence="4" key="1">
    <citation type="submission" date="2016-05" db="EMBL/GenBank/DDBJ databases">
        <authorList>
            <person name="Behera P."/>
            <person name="Vaishampayan P."/>
            <person name="Singh N."/>
            <person name="Raina V."/>
            <person name="Suar M."/>
            <person name="Pattnaik A."/>
            <person name="Rastogi G."/>
        </authorList>
    </citation>
    <scope>NUCLEOTIDE SEQUENCE [LARGE SCALE GENOMIC DNA]</scope>
    <source>
        <strain evidence="4">MP23</strain>
    </source>
</reference>
<evidence type="ECO:0000259" key="1">
    <source>
        <dbReference type="PROSITE" id="PS51085"/>
    </source>
</evidence>
<dbReference type="PROSITE" id="PS51085">
    <property type="entry name" value="2FE2S_FER_2"/>
    <property type="match status" value="1"/>
</dbReference>
<organism evidence="3 4">
    <name type="scientific">Mangrovibacter phragmitis</name>
    <dbReference type="NCBI Taxonomy" id="1691903"/>
    <lineage>
        <taxon>Bacteria</taxon>
        <taxon>Pseudomonadati</taxon>
        <taxon>Pseudomonadota</taxon>
        <taxon>Gammaproteobacteria</taxon>
        <taxon>Enterobacterales</taxon>
        <taxon>Enterobacteriaceae</taxon>
        <taxon>Mangrovibacter</taxon>
    </lineage>
</organism>
<evidence type="ECO:0000313" key="3">
    <source>
        <dbReference type="EMBL" id="OAT75783.1"/>
    </source>
</evidence>
<dbReference type="GO" id="GO:0003824">
    <property type="term" value="F:catalytic activity"/>
    <property type="evidence" value="ECO:0007669"/>
    <property type="project" value="InterPro"/>
</dbReference>
<dbReference type="InterPro" id="IPR036010">
    <property type="entry name" value="2Fe-2S_ferredoxin-like_sf"/>
</dbReference>
<gene>
    <name evidence="3" type="ORF">A9B99_13280</name>
</gene>
<dbReference type="CDD" id="cd00207">
    <property type="entry name" value="fer2"/>
    <property type="match status" value="1"/>
</dbReference>
<dbReference type="InterPro" id="IPR001041">
    <property type="entry name" value="2Fe-2S_ferredoxin-type"/>
</dbReference>
<comment type="caution">
    <text evidence="3">The sequence shown here is derived from an EMBL/GenBank/DDBJ whole genome shotgun (WGS) entry which is preliminary data.</text>
</comment>
<dbReference type="SUPFAM" id="SSF54292">
    <property type="entry name" value="2Fe-2S ferredoxin-like"/>
    <property type="match status" value="1"/>
</dbReference>
<feature type="domain" description="2Fe-2S ferredoxin-type" evidence="1">
    <location>
        <begin position="280"/>
        <end position="372"/>
    </location>
</feature>
<dbReference type="EMBL" id="LYRP01000043">
    <property type="protein sequence ID" value="OAT75783.1"/>
    <property type="molecule type" value="Genomic_DNA"/>
</dbReference>
<dbReference type="Gene3D" id="3.10.20.30">
    <property type="match status" value="1"/>
</dbReference>
<accession>A0A1B7L0H7</accession>
<dbReference type="RefSeq" id="WP_064600019.1">
    <property type="nucleotide sequence ID" value="NZ_LYRP01000043.1"/>
</dbReference>
<dbReference type="Pfam" id="PF03476">
    <property type="entry name" value="MOSC_N"/>
    <property type="match status" value="1"/>
</dbReference>
<dbReference type="OrthoDB" id="581532at2"/>
<dbReference type="GO" id="GO:0030151">
    <property type="term" value="F:molybdenum ion binding"/>
    <property type="evidence" value="ECO:0007669"/>
    <property type="project" value="InterPro"/>
</dbReference>
<name>A0A1B7L0H7_9ENTR</name>
<dbReference type="GO" id="GO:0051536">
    <property type="term" value="F:iron-sulfur cluster binding"/>
    <property type="evidence" value="ECO:0007669"/>
    <property type="project" value="InterPro"/>
</dbReference>
<dbReference type="InterPro" id="IPR012675">
    <property type="entry name" value="Beta-grasp_dom_sf"/>
</dbReference>
<dbReference type="Pfam" id="PF00111">
    <property type="entry name" value="Fer2"/>
    <property type="match status" value="1"/>
</dbReference>
<dbReference type="GO" id="GO:0030170">
    <property type="term" value="F:pyridoxal phosphate binding"/>
    <property type="evidence" value="ECO:0007669"/>
    <property type="project" value="InterPro"/>
</dbReference>
<dbReference type="Pfam" id="PF03473">
    <property type="entry name" value="MOSC"/>
    <property type="match status" value="1"/>
</dbReference>
<dbReference type="PROSITE" id="PS51340">
    <property type="entry name" value="MOSC"/>
    <property type="match status" value="1"/>
</dbReference>
<feature type="domain" description="MOSC" evidence="2">
    <location>
        <begin position="120"/>
        <end position="264"/>
    </location>
</feature>
<dbReference type="InterPro" id="IPR011037">
    <property type="entry name" value="Pyrv_Knase-like_insert_dom_sf"/>
</dbReference>
<dbReference type="SUPFAM" id="SSF141673">
    <property type="entry name" value="MOSC N-terminal domain-like"/>
    <property type="match status" value="1"/>
</dbReference>
<dbReference type="AlphaFoldDB" id="A0A1B7L0H7"/>
<protein>
    <recommendedName>
        <fullName evidence="5">MOSC domain-containing protein</fullName>
    </recommendedName>
</protein>
<dbReference type="Proteomes" id="UP000078225">
    <property type="component" value="Unassembled WGS sequence"/>
</dbReference>
<sequence length="372" mass="40847">MVTLSRLFIHPVKSMRGIQVSHSQVDIQGPAFDRIFMITRTDGTFVTARQYPEMVLFTPGLLNNGLFLQAPDGTSATVLFGDFQPTPAPTEVWGNHFTALIAPDDVNRWLSSFFPHPVELRWVGPTLTRRVKKRDDVPLGFADGYPFLLTSESSLRDLQKRCPASVSMNQFRPNLVVSGAEAWDEDTWQVVRIGSVVFDVVKPCSRCILTTVSPERGRKHPSGEPLKTLQSFRTAQDNGDVDFGQNLVARTSGIIRQGDEVHILATKPAKVYIAGDTGDENVEVTAQEAGVSIDWQGTVFRGDNQQILLEQLEQQGIKVPYSCRAGVCGCCRVRLVEGQVTPLKKSAISGDTILACSCVPCGDIKVAENQTA</sequence>
<dbReference type="InterPro" id="IPR005302">
    <property type="entry name" value="MoCF_Sase_C"/>
</dbReference>
<dbReference type="InterPro" id="IPR005303">
    <property type="entry name" value="MOCOS_middle"/>
</dbReference>
<dbReference type="PANTHER" id="PTHR14237">
    <property type="entry name" value="MOLYBDOPTERIN COFACTOR SULFURASE MOSC"/>
    <property type="match status" value="1"/>
</dbReference>
<keyword evidence="4" id="KW-1185">Reference proteome</keyword>
<evidence type="ECO:0000259" key="2">
    <source>
        <dbReference type="PROSITE" id="PS51340"/>
    </source>
</evidence>
<dbReference type="SUPFAM" id="SSF50800">
    <property type="entry name" value="PK beta-barrel domain-like"/>
    <property type="match status" value="1"/>
</dbReference>
<dbReference type="STRING" id="1691903.A9B99_13280"/>